<evidence type="ECO:0000256" key="1">
    <source>
        <dbReference type="ARBA" id="ARBA00022679"/>
    </source>
</evidence>
<dbReference type="Proteomes" id="UP000242205">
    <property type="component" value="Chromosome"/>
</dbReference>
<evidence type="ECO:0000259" key="3">
    <source>
        <dbReference type="Pfam" id="PF06094"/>
    </source>
</evidence>
<dbReference type="InterPro" id="IPR009288">
    <property type="entry name" value="AIG2-like_dom"/>
</dbReference>
<dbReference type="RefSeq" id="WP_102246281.1">
    <property type="nucleotide sequence ID" value="NZ_CP025682.1"/>
</dbReference>
<sequence length="139" mass="15899">MAMHVFAYGTLMCHDILSVAAGAIPPPSEPAVLSGFSRHPVAGEDYPGIRRCVDARVSGLLYREFDVAAIARLDIFEGPQYQRESVTVTLADGRRELAQVWVFREAFAHLLEDGDWDFDTFVRERQERFRRCYTGFQRR</sequence>
<evidence type="ECO:0000256" key="2">
    <source>
        <dbReference type="ARBA" id="ARBA00030602"/>
    </source>
</evidence>
<dbReference type="Gene3D" id="3.10.490.10">
    <property type="entry name" value="Gamma-glutamyl cyclotransferase-like"/>
    <property type="match status" value="1"/>
</dbReference>
<proteinExistence type="predicted"/>
<keyword evidence="5" id="KW-1185">Reference proteome</keyword>
<dbReference type="PANTHER" id="PTHR31544:SF2">
    <property type="entry name" value="AIG2-LIKE PROTEIN D"/>
    <property type="match status" value="1"/>
</dbReference>
<dbReference type="InterPro" id="IPR036568">
    <property type="entry name" value="GGCT-like_sf"/>
</dbReference>
<dbReference type="AlphaFoldDB" id="A0A2I6S4M8"/>
<dbReference type="InterPro" id="IPR045038">
    <property type="entry name" value="AIG2-like"/>
</dbReference>
<dbReference type="KEGG" id="atw:C0099_04190"/>
<dbReference type="CDD" id="cd06661">
    <property type="entry name" value="GGCT_like"/>
    <property type="match status" value="1"/>
</dbReference>
<name>A0A2I6S4M8_9RHOO</name>
<dbReference type="SUPFAM" id="SSF110857">
    <property type="entry name" value="Gamma-glutamyl cyclotransferase-like"/>
    <property type="match status" value="1"/>
</dbReference>
<organism evidence="4 5">
    <name type="scientific">Pseudazoarcus pumilus</name>
    <dbReference type="NCBI Taxonomy" id="2067960"/>
    <lineage>
        <taxon>Bacteria</taxon>
        <taxon>Pseudomonadati</taxon>
        <taxon>Pseudomonadota</taxon>
        <taxon>Betaproteobacteria</taxon>
        <taxon>Rhodocyclales</taxon>
        <taxon>Zoogloeaceae</taxon>
        <taxon>Pseudazoarcus</taxon>
    </lineage>
</organism>
<dbReference type="InterPro" id="IPR013024">
    <property type="entry name" value="GGCT-like"/>
</dbReference>
<evidence type="ECO:0000313" key="4">
    <source>
        <dbReference type="EMBL" id="AUN94210.1"/>
    </source>
</evidence>
<dbReference type="GO" id="GO:0016740">
    <property type="term" value="F:transferase activity"/>
    <property type="evidence" value="ECO:0007669"/>
    <property type="project" value="UniProtKB-KW"/>
</dbReference>
<keyword evidence="1 4" id="KW-0808">Transferase</keyword>
<dbReference type="EMBL" id="CP025682">
    <property type="protein sequence ID" value="AUN94210.1"/>
    <property type="molecule type" value="Genomic_DNA"/>
</dbReference>
<gene>
    <name evidence="4" type="ORF">C0099_04190</name>
</gene>
<accession>A0A2I6S4M8</accession>
<protein>
    <recommendedName>
        <fullName evidence="2">Putative gamma-glutamylcyclotransferase</fullName>
    </recommendedName>
</protein>
<dbReference type="Pfam" id="PF06094">
    <property type="entry name" value="GGACT"/>
    <property type="match status" value="1"/>
</dbReference>
<dbReference type="OrthoDB" id="279154at2"/>
<evidence type="ECO:0000313" key="5">
    <source>
        <dbReference type="Proteomes" id="UP000242205"/>
    </source>
</evidence>
<reference evidence="4 5" key="1">
    <citation type="submission" date="2018-01" db="EMBL/GenBank/DDBJ databases">
        <authorList>
            <person name="Fu G.-Y."/>
        </authorList>
    </citation>
    <scope>NUCLEOTIDE SEQUENCE [LARGE SCALE GENOMIC DNA]</scope>
    <source>
        <strain evidence="4 5">SY39</strain>
    </source>
</reference>
<feature type="domain" description="Gamma-glutamylcyclotransferase AIG2-like" evidence="3">
    <location>
        <begin position="5"/>
        <end position="117"/>
    </location>
</feature>
<dbReference type="PANTHER" id="PTHR31544">
    <property type="entry name" value="AIG2-LIKE PROTEIN D"/>
    <property type="match status" value="1"/>
</dbReference>